<dbReference type="AlphaFoldDB" id="A0A0M5LX37"/>
<keyword evidence="2" id="KW-1185">Reference proteome</keyword>
<name>A0A0M5LX37_9MICC</name>
<reference evidence="2" key="1">
    <citation type="submission" date="2015-09" db="EMBL/GenBank/DDBJ databases">
        <title>Complete genome of Arthrobacter alpinus strain R3.8.</title>
        <authorList>
            <person name="See-Too W.S."/>
            <person name="Chan K.G."/>
        </authorList>
    </citation>
    <scope>NUCLEOTIDE SEQUENCE [LARGE SCALE GENOMIC DNA]</scope>
    <source>
        <strain evidence="2">R3.8</strain>
    </source>
</reference>
<sequence length="105" mass="11534">MPAALDDVHNDDAGFFKRQKMLGDARLPGAHGVHNVATGYWAAFLQEPDNFVAPSIAESLNGGFHIRGPSQIYRVRDLRHVSILPLYPQVYIDPVDMGKSGDDTS</sequence>
<organism evidence="1 2">
    <name type="scientific">Arthrobacter alpinus</name>
    <dbReference type="NCBI Taxonomy" id="656366"/>
    <lineage>
        <taxon>Bacteria</taxon>
        <taxon>Bacillati</taxon>
        <taxon>Actinomycetota</taxon>
        <taxon>Actinomycetes</taxon>
        <taxon>Micrococcales</taxon>
        <taxon>Micrococcaceae</taxon>
        <taxon>Arthrobacter</taxon>
    </lineage>
</organism>
<proteinExistence type="predicted"/>
<gene>
    <name evidence="1" type="ORF">AOC05_00195</name>
</gene>
<protein>
    <submittedName>
        <fullName evidence="1">Uncharacterized protein</fullName>
    </submittedName>
</protein>
<dbReference type="KEGG" id="aaq:AOC05_00195"/>
<dbReference type="Proteomes" id="UP000062833">
    <property type="component" value="Chromosome"/>
</dbReference>
<evidence type="ECO:0000313" key="1">
    <source>
        <dbReference type="EMBL" id="ALE91150.1"/>
    </source>
</evidence>
<accession>A0A0M5LX37</accession>
<dbReference type="EMBL" id="CP012677">
    <property type="protein sequence ID" value="ALE91150.1"/>
    <property type="molecule type" value="Genomic_DNA"/>
</dbReference>
<evidence type="ECO:0000313" key="2">
    <source>
        <dbReference type="Proteomes" id="UP000062833"/>
    </source>
</evidence>